<keyword evidence="4" id="KW-0238">DNA-binding</keyword>
<protein>
    <submittedName>
        <fullName evidence="4">DNA-binding transcriptional regulator</fullName>
    </submittedName>
</protein>
<dbReference type="AlphaFoldDB" id="A0A1W6LGM4"/>
<dbReference type="InterPro" id="IPR013196">
    <property type="entry name" value="HTH_11"/>
</dbReference>
<dbReference type="SUPFAM" id="SSF46785">
    <property type="entry name" value="Winged helix' DNA-binding domain"/>
    <property type="match status" value="1"/>
</dbReference>
<dbReference type="PANTHER" id="PTHR34580">
    <property type="match status" value="1"/>
</dbReference>
<sequence>MRRADRLFQIVQLIRGRRLSTAQFLAERLEVSERTVYRDVADLMAQGVPIEGEAGVGYRMRPGFDLPPLMFTHEEAQALVASVRIAQPRLDEALARQAEAALSKILAVLPAPARAAAESLAVYAPPVHFDTRTRARLESLRLATEARRFVRIKYLDLKEQESERTLRPLGCFYWGAVWTLAAWCEHRNAFRNFRIDRIQHLELLDETFRDEPGKTMADLFRSIDAEMHERDTATDA</sequence>
<dbReference type="GO" id="GO:0003677">
    <property type="term" value="F:DNA binding"/>
    <property type="evidence" value="ECO:0007669"/>
    <property type="project" value="UniProtKB-KW"/>
</dbReference>
<accession>A0A1W6LGM4</accession>
<organism evidence="4 5">
    <name type="scientific">Piscinibacter gummiphilus</name>
    <dbReference type="NCBI Taxonomy" id="946333"/>
    <lineage>
        <taxon>Bacteria</taxon>
        <taxon>Pseudomonadati</taxon>
        <taxon>Pseudomonadota</taxon>
        <taxon>Betaproteobacteria</taxon>
        <taxon>Burkholderiales</taxon>
        <taxon>Sphaerotilaceae</taxon>
        <taxon>Piscinibacter</taxon>
    </lineage>
</organism>
<proteinExistence type="predicted"/>
<dbReference type="InterPro" id="IPR036388">
    <property type="entry name" value="WH-like_DNA-bd_sf"/>
</dbReference>
<dbReference type="RefSeq" id="WP_085753755.1">
    <property type="nucleotide sequence ID" value="NZ_BSPR01000017.1"/>
</dbReference>
<dbReference type="KEGG" id="rgu:A4W93_28005"/>
<dbReference type="Pfam" id="PF08279">
    <property type="entry name" value="HTH_11"/>
    <property type="match status" value="1"/>
</dbReference>
<evidence type="ECO:0000313" key="5">
    <source>
        <dbReference type="Proteomes" id="UP000193427"/>
    </source>
</evidence>
<dbReference type="InterPro" id="IPR051534">
    <property type="entry name" value="CBASS_pafABC_assoc_protein"/>
</dbReference>
<dbReference type="EMBL" id="CP015118">
    <property type="protein sequence ID" value="ARN23432.1"/>
    <property type="molecule type" value="Genomic_DNA"/>
</dbReference>
<feature type="domain" description="HTH deoR-type" evidence="3">
    <location>
        <begin position="3"/>
        <end position="58"/>
    </location>
</feature>
<dbReference type="GO" id="GO:0003700">
    <property type="term" value="F:DNA-binding transcription factor activity"/>
    <property type="evidence" value="ECO:0007669"/>
    <property type="project" value="InterPro"/>
</dbReference>
<name>A0A1W6LGM4_9BURK</name>
<dbReference type="PROSITE" id="PS51000">
    <property type="entry name" value="HTH_DEOR_2"/>
    <property type="match status" value="1"/>
</dbReference>
<reference evidence="4 5" key="1">
    <citation type="submission" date="2016-04" db="EMBL/GenBank/DDBJ databases">
        <title>Complete genome sequence of natural rubber-degrading, novel Gram-negative bacterium, Rhizobacter gummiphilus strain NS21.</title>
        <authorList>
            <person name="Tabata M."/>
            <person name="Kasai D."/>
            <person name="Fukuda M."/>
        </authorList>
    </citation>
    <scope>NUCLEOTIDE SEQUENCE [LARGE SCALE GENOMIC DNA]</scope>
    <source>
        <strain evidence="4 5">NS21</strain>
    </source>
</reference>
<keyword evidence="2" id="KW-0804">Transcription</keyword>
<dbReference type="Proteomes" id="UP000193427">
    <property type="component" value="Chromosome"/>
</dbReference>
<dbReference type="InterPro" id="IPR001034">
    <property type="entry name" value="DeoR_HTH"/>
</dbReference>
<evidence type="ECO:0000313" key="4">
    <source>
        <dbReference type="EMBL" id="ARN23432.1"/>
    </source>
</evidence>
<evidence type="ECO:0000259" key="3">
    <source>
        <dbReference type="PROSITE" id="PS51000"/>
    </source>
</evidence>
<dbReference type="OrthoDB" id="9807255at2"/>
<dbReference type="InterPro" id="IPR036390">
    <property type="entry name" value="WH_DNA-bd_sf"/>
</dbReference>
<dbReference type="STRING" id="946333.A4W93_28005"/>
<evidence type="ECO:0000256" key="1">
    <source>
        <dbReference type="ARBA" id="ARBA00023015"/>
    </source>
</evidence>
<gene>
    <name evidence="4" type="ORF">A4W93_28005</name>
</gene>
<dbReference type="Pfam" id="PF13280">
    <property type="entry name" value="WYL"/>
    <property type="match status" value="1"/>
</dbReference>
<dbReference type="PANTHER" id="PTHR34580:SF3">
    <property type="entry name" value="PROTEIN PAFB"/>
    <property type="match status" value="1"/>
</dbReference>
<keyword evidence="5" id="KW-1185">Reference proteome</keyword>
<keyword evidence="1" id="KW-0805">Transcription regulation</keyword>
<evidence type="ECO:0000256" key="2">
    <source>
        <dbReference type="ARBA" id="ARBA00023163"/>
    </source>
</evidence>
<dbReference type="PROSITE" id="PS52050">
    <property type="entry name" value="WYL"/>
    <property type="match status" value="1"/>
</dbReference>
<dbReference type="Gene3D" id="1.10.10.10">
    <property type="entry name" value="Winged helix-like DNA-binding domain superfamily/Winged helix DNA-binding domain"/>
    <property type="match status" value="1"/>
</dbReference>
<dbReference type="InterPro" id="IPR026881">
    <property type="entry name" value="WYL_dom"/>
</dbReference>